<proteinExistence type="inferred from homology"/>
<dbReference type="eggNOG" id="COG0395">
    <property type="taxonomic scope" value="Bacteria"/>
</dbReference>
<evidence type="ECO:0000259" key="8">
    <source>
        <dbReference type="PROSITE" id="PS50928"/>
    </source>
</evidence>
<evidence type="ECO:0000256" key="2">
    <source>
        <dbReference type="ARBA" id="ARBA00022448"/>
    </source>
</evidence>
<keyword evidence="4" id="KW-0812">Transmembrane</keyword>
<dbReference type="STRING" id="168384.SAMN05660368_02901"/>
<evidence type="ECO:0000256" key="4">
    <source>
        <dbReference type="ARBA" id="ARBA00022692"/>
    </source>
</evidence>
<dbReference type="EMBL" id="ACCL02000002">
    <property type="protein sequence ID" value="EET62593.1"/>
    <property type="molecule type" value="Genomic_DNA"/>
</dbReference>
<comment type="similarity">
    <text evidence="7">Belongs to the binding-protein-dependent transport system permease family.</text>
</comment>
<dbReference type="InterPro" id="IPR000515">
    <property type="entry name" value="MetI-like"/>
</dbReference>
<dbReference type="PANTHER" id="PTHR32243">
    <property type="entry name" value="MALTOSE TRANSPORT SYSTEM PERMEASE-RELATED"/>
    <property type="match status" value="1"/>
</dbReference>
<dbReference type="Proteomes" id="UP000005561">
    <property type="component" value="Unassembled WGS sequence"/>
</dbReference>
<dbReference type="GO" id="GO:0055085">
    <property type="term" value="P:transmembrane transport"/>
    <property type="evidence" value="ECO:0007669"/>
    <property type="project" value="InterPro"/>
</dbReference>
<feature type="domain" description="ABC transmembrane type-1" evidence="8">
    <location>
        <begin position="95"/>
        <end position="287"/>
    </location>
</feature>
<evidence type="ECO:0000313" key="10">
    <source>
        <dbReference type="Proteomes" id="UP000005561"/>
    </source>
</evidence>
<dbReference type="AlphaFoldDB" id="C6LAI6"/>
<evidence type="ECO:0000313" key="9">
    <source>
        <dbReference type="EMBL" id="EET62593.1"/>
    </source>
</evidence>
<keyword evidence="3" id="KW-1003">Cell membrane</keyword>
<dbReference type="InterPro" id="IPR035906">
    <property type="entry name" value="MetI-like_sf"/>
</dbReference>
<keyword evidence="5" id="KW-1133">Transmembrane helix</keyword>
<evidence type="ECO:0000256" key="5">
    <source>
        <dbReference type="ARBA" id="ARBA00022989"/>
    </source>
</evidence>
<dbReference type="Pfam" id="PF00528">
    <property type="entry name" value="BPD_transp_1"/>
    <property type="match status" value="1"/>
</dbReference>
<dbReference type="SUPFAM" id="SSF161098">
    <property type="entry name" value="MetI-like"/>
    <property type="match status" value="1"/>
</dbReference>
<evidence type="ECO:0000256" key="6">
    <source>
        <dbReference type="ARBA" id="ARBA00023136"/>
    </source>
</evidence>
<evidence type="ECO:0000256" key="1">
    <source>
        <dbReference type="ARBA" id="ARBA00004651"/>
    </source>
</evidence>
<sequence length="302" mass="33571">MTIWSSRRADEMMKKEKKVKIKNPVNWKKELSLLPGYLIVIIWILFTAAFLFWILAASLSTSREIFSGNVFKFESGLHFENYANAWKAQNVSVFFGNSLLYSVSACVGVLLISAPAAYVLSRFGFKGNKSIRTGLIIAMSVPEIMIIMPIYSLATQWSLKGRLLLIVLYIFLKVPYTTTYLLNFFATLSKSYEEAAAIDGCPPAKTFRVIMLPLIQPAIITVTIFNFLGVWNEFFIALIFASSSDMTPVGVGLLQIVNSMKYTGDYGGLFAAVIIVFLPTFLLYIFMSEKIISGVTGGGVKG</sequence>
<dbReference type="GO" id="GO:0005886">
    <property type="term" value="C:plasma membrane"/>
    <property type="evidence" value="ECO:0007669"/>
    <property type="project" value="UniProtKB-SubCell"/>
</dbReference>
<dbReference type="Gene3D" id="1.10.3720.10">
    <property type="entry name" value="MetI-like"/>
    <property type="match status" value="1"/>
</dbReference>
<dbReference type="CDD" id="cd06261">
    <property type="entry name" value="TM_PBP2"/>
    <property type="match status" value="1"/>
</dbReference>
<gene>
    <name evidence="9" type="ORF">BRYFOR_05628</name>
</gene>
<dbReference type="InterPro" id="IPR050901">
    <property type="entry name" value="BP-dep_ABC_trans_perm"/>
</dbReference>
<comment type="caution">
    <text evidence="9">The sequence shown here is derived from an EMBL/GenBank/DDBJ whole genome shotgun (WGS) entry which is preliminary data.</text>
</comment>
<keyword evidence="2 7" id="KW-0813">Transport</keyword>
<reference evidence="9" key="1">
    <citation type="submission" date="2009-07" db="EMBL/GenBank/DDBJ databases">
        <authorList>
            <person name="Weinstock G."/>
            <person name="Sodergren E."/>
            <person name="Clifton S."/>
            <person name="Fulton L."/>
            <person name="Fulton B."/>
            <person name="Courtney L."/>
            <person name="Fronick C."/>
            <person name="Harrison M."/>
            <person name="Strong C."/>
            <person name="Farmer C."/>
            <person name="Delahaunty K."/>
            <person name="Markovic C."/>
            <person name="Hall O."/>
            <person name="Minx P."/>
            <person name="Tomlinson C."/>
            <person name="Mitreva M."/>
            <person name="Nelson J."/>
            <person name="Hou S."/>
            <person name="Wollam A."/>
            <person name="Pepin K.H."/>
            <person name="Johnson M."/>
            <person name="Bhonagiri V."/>
            <person name="Nash W.E."/>
            <person name="Warren W."/>
            <person name="Chinwalla A."/>
            <person name="Mardis E.R."/>
            <person name="Wilson R.K."/>
        </authorList>
    </citation>
    <scope>NUCLEOTIDE SEQUENCE [LARGE SCALE GENOMIC DNA]</scope>
    <source>
        <strain evidence="9">DSM 14469</strain>
    </source>
</reference>
<comment type="subcellular location">
    <subcellularLocation>
        <location evidence="1 7">Cell membrane</location>
        <topology evidence="1 7">Multi-pass membrane protein</topology>
    </subcellularLocation>
</comment>
<organism evidence="9 10">
    <name type="scientific">Marvinbryantia formatexigens DSM 14469</name>
    <dbReference type="NCBI Taxonomy" id="478749"/>
    <lineage>
        <taxon>Bacteria</taxon>
        <taxon>Bacillati</taxon>
        <taxon>Bacillota</taxon>
        <taxon>Clostridia</taxon>
        <taxon>Lachnospirales</taxon>
        <taxon>Lachnospiraceae</taxon>
        <taxon>Marvinbryantia</taxon>
    </lineage>
</organism>
<keyword evidence="6" id="KW-0472">Membrane</keyword>
<name>C6LAI6_9FIRM</name>
<evidence type="ECO:0000256" key="3">
    <source>
        <dbReference type="ARBA" id="ARBA00022475"/>
    </source>
</evidence>
<protein>
    <submittedName>
        <fullName evidence="9">ABC transporter, permease protein</fullName>
    </submittedName>
</protein>
<dbReference type="PROSITE" id="PS50928">
    <property type="entry name" value="ABC_TM1"/>
    <property type="match status" value="1"/>
</dbReference>
<dbReference type="PANTHER" id="PTHR32243:SF24">
    <property type="entry name" value="DIACETYLCHITOBIOSE UPTAKE SYSTEM PERMEASE PROTEIN NGCG"/>
    <property type="match status" value="1"/>
</dbReference>
<accession>C6LAI6</accession>
<keyword evidence="10" id="KW-1185">Reference proteome</keyword>
<evidence type="ECO:0000256" key="7">
    <source>
        <dbReference type="RuleBase" id="RU363032"/>
    </source>
</evidence>